<feature type="domain" description="HTH iclR-type" evidence="1">
    <location>
        <begin position="23"/>
        <end position="84"/>
    </location>
</feature>
<accession>A0ABS6H7V6</accession>
<evidence type="ECO:0000313" key="3">
    <source>
        <dbReference type="Proteomes" id="UP000689967"/>
    </source>
</evidence>
<dbReference type="EMBL" id="JAERQM010000004">
    <property type="protein sequence ID" value="MBU8544790.1"/>
    <property type="molecule type" value="Genomic_DNA"/>
</dbReference>
<dbReference type="InterPro" id="IPR005471">
    <property type="entry name" value="Tscrpt_reg_IclR_N"/>
</dbReference>
<gene>
    <name evidence="2" type="ORF">JJQ90_13800</name>
</gene>
<keyword evidence="3" id="KW-1185">Reference proteome</keyword>
<organism evidence="2 3">
    <name type="scientific">Falsiroseomonas oleicola</name>
    <dbReference type="NCBI Taxonomy" id="2801474"/>
    <lineage>
        <taxon>Bacteria</taxon>
        <taxon>Pseudomonadati</taxon>
        <taxon>Pseudomonadota</taxon>
        <taxon>Alphaproteobacteria</taxon>
        <taxon>Acetobacterales</taxon>
        <taxon>Roseomonadaceae</taxon>
        <taxon>Falsiroseomonas</taxon>
    </lineage>
</organism>
<reference evidence="2 3" key="1">
    <citation type="submission" date="2021-01" db="EMBL/GenBank/DDBJ databases">
        <title>Roseomonas sp. nov, a bacterium isolated from an oil production mixture in Yumen Oilfield.</title>
        <authorList>
            <person name="Wu D."/>
        </authorList>
    </citation>
    <scope>NUCLEOTIDE SEQUENCE [LARGE SCALE GENOMIC DNA]</scope>
    <source>
        <strain evidence="2 3">ROY-5-3</strain>
    </source>
</reference>
<evidence type="ECO:0000259" key="1">
    <source>
        <dbReference type="PROSITE" id="PS51077"/>
    </source>
</evidence>
<dbReference type="PANTHER" id="PTHR30136:SF39">
    <property type="entry name" value="TRANSCRIPTIONAL REGULATORY PROTEIN"/>
    <property type="match status" value="1"/>
</dbReference>
<name>A0ABS6H7V6_9PROT</name>
<evidence type="ECO:0000313" key="2">
    <source>
        <dbReference type="EMBL" id="MBU8544790.1"/>
    </source>
</evidence>
<dbReference type="Pfam" id="PF09339">
    <property type="entry name" value="HTH_IclR"/>
    <property type="match status" value="1"/>
</dbReference>
<comment type="caution">
    <text evidence="2">The sequence shown here is derived from an EMBL/GenBank/DDBJ whole genome shotgun (WGS) entry which is preliminary data.</text>
</comment>
<dbReference type="PROSITE" id="PS51077">
    <property type="entry name" value="HTH_ICLR"/>
    <property type="match status" value="1"/>
</dbReference>
<sequence>MNVKRLDEALVEPAAASWAAAGVSALERGLAVLDMLGEAGAPITLADLSRRTGFHKSTLLRILASLERCRYAARLADGRYRLGPALLSQGQAYTRAFDLHGALQPVLVRLAAATREAASFFIREGEGRVCLARAEGRQEVRDVVPLGAVLSMKGAAGHVLRLFAEGPRQDIPQVQGSFGERAAEVGALSVPVFRNGGILAGALTLSGTCTRFRDDAHRVAMEAALLREAALLTRELDGRA</sequence>
<dbReference type="InterPro" id="IPR050707">
    <property type="entry name" value="HTH_MetabolicPath_Reg"/>
</dbReference>
<dbReference type="SMART" id="SM00346">
    <property type="entry name" value="HTH_ICLR"/>
    <property type="match status" value="1"/>
</dbReference>
<dbReference type="RefSeq" id="WP_216876363.1">
    <property type="nucleotide sequence ID" value="NZ_JAERQM010000004.1"/>
</dbReference>
<dbReference type="Proteomes" id="UP000689967">
    <property type="component" value="Unassembled WGS sequence"/>
</dbReference>
<protein>
    <submittedName>
        <fullName evidence="2">Helix-turn-helix domain-containing protein</fullName>
    </submittedName>
</protein>
<proteinExistence type="predicted"/>
<dbReference type="PANTHER" id="PTHR30136">
    <property type="entry name" value="HELIX-TURN-HELIX TRANSCRIPTIONAL REGULATOR, ICLR FAMILY"/>
    <property type="match status" value="1"/>
</dbReference>